<organism evidence="1 2">
    <name type="scientific">Achromobacter denitrificans</name>
    <name type="common">Alcaligenes denitrificans</name>
    <dbReference type="NCBI Taxonomy" id="32002"/>
    <lineage>
        <taxon>Bacteria</taxon>
        <taxon>Pseudomonadati</taxon>
        <taxon>Pseudomonadota</taxon>
        <taxon>Betaproteobacteria</taxon>
        <taxon>Burkholderiales</taxon>
        <taxon>Alcaligenaceae</taxon>
        <taxon>Achromobacter</taxon>
    </lineage>
</organism>
<dbReference type="EMBL" id="CP054569">
    <property type="protein sequence ID" value="QKQ45464.1"/>
    <property type="molecule type" value="Genomic_DNA"/>
</dbReference>
<dbReference type="RefSeq" id="WP_174715597.1">
    <property type="nucleotide sequence ID" value="NZ_CP054569.1"/>
</dbReference>
<evidence type="ECO:0000313" key="1">
    <source>
        <dbReference type="EMBL" id="QKQ45464.1"/>
    </source>
</evidence>
<protein>
    <submittedName>
        <fullName evidence="1">Uncharacterized protein</fullName>
    </submittedName>
</protein>
<accession>A0A6N0JEA7</accession>
<dbReference type="Proteomes" id="UP000509782">
    <property type="component" value="Chromosome"/>
</dbReference>
<evidence type="ECO:0000313" key="2">
    <source>
        <dbReference type="Proteomes" id="UP000509782"/>
    </source>
</evidence>
<sequence>MQGQTGRKHAGQCRQAGARSGKPILRQAGRIATMGFVSTLLAACASPGSGTASGAGSGDRLSASAMAVVDNAYRDPIGSGDAETIAAWAREACGGRPPSYGISYRCAELGNTAAYVYANQGKYAQAGEYLPPLRPSETLTALRGVSLIRPSGTSSQQATTFLGGYLAFLIADGLNEKGAKALMYRAYLPSVRVGSSIIARRNLLVDMPVRPFDIANFPKDAERLGGPEAGRQAKLYLERIEAPLHRTSEGIVAEARAAGQQTVDAQQRIKMVVMYEHAIAEAKRLGLDQPYVDYLTQFREVLVANARFDTERGIK</sequence>
<name>A0A6N0JEA7_ACHDE</name>
<gene>
    <name evidence="1" type="ORF">FOC81_01540</name>
</gene>
<proteinExistence type="predicted"/>
<dbReference type="AlphaFoldDB" id="A0A6N0JEA7"/>
<reference evidence="1 2" key="1">
    <citation type="submission" date="2020-05" db="EMBL/GenBank/DDBJ databases">
        <title>FDA dAtabase for Regulatory Grade micrObial Sequences (FDA-ARGOS): Supporting development and validation of Infectious Disease Dx tests.</title>
        <authorList>
            <person name="Sproer C."/>
            <person name="Gronow S."/>
            <person name="Severitt S."/>
            <person name="Schroder I."/>
            <person name="Tallon L."/>
            <person name="Sadzewicz L."/>
            <person name="Zhao X."/>
            <person name="Vavikolanu K."/>
            <person name="Mehta A."/>
            <person name="Aluvathingal J."/>
            <person name="Nadendla S."/>
            <person name="Myers T."/>
            <person name="Yan Y."/>
            <person name="Sichtig H."/>
        </authorList>
    </citation>
    <scope>NUCLEOTIDE SEQUENCE [LARGE SCALE GENOMIC DNA]</scope>
    <source>
        <strain evidence="1 2">FDAARGOS_787</strain>
    </source>
</reference>